<keyword evidence="3" id="KW-0479">Metal-binding</keyword>
<feature type="disulfide bond" description="Redox-active" evidence="4">
    <location>
        <begin position="91"/>
        <end position="95"/>
    </location>
</feature>
<dbReference type="PANTHER" id="PTHR12151">
    <property type="entry name" value="ELECTRON TRANSPORT PROTIN SCO1/SENC FAMILY MEMBER"/>
    <property type="match status" value="1"/>
</dbReference>
<dbReference type="Pfam" id="PF02630">
    <property type="entry name" value="SCO1-SenC"/>
    <property type="match status" value="1"/>
</dbReference>
<dbReference type="RefSeq" id="WP_097232161.1">
    <property type="nucleotide sequence ID" value="NZ_OCNE01000012.1"/>
</dbReference>
<keyword evidence="4" id="KW-1015">Disulfide bond</keyword>
<feature type="domain" description="Thioredoxin" evidence="6">
    <location>
        <begin position="52"/>
        <end position="217"/>
    </location>
</feature>
<dbReference type="AlphaFoldDB" id="A0A286DYE0"/>
<dbReference type="PROSITE" id="PS51352">
    <property type="entry name" value="THIOREDOXIN_2"/>
    <property type="match status" value="1"/>
</dbReference>
<evidence type="ECO:0000256" key="4">
    <source>
        <dbReference type="PIRSR" id="PIRSR603782-2"/>
    </source>
</evidence>
<dbReference type="CDD" id="cd02968">
    <property type="entry name" value="SCO"/>
    <property type="match status" value="1"/>
</dbReference>
<keyword evidence="8" id="KW-1185">Reference proteome</keyword>
<evidence type="ECO:0000256" key="1">
    <source>
        <dbReference type="ARBA" id="ARBA00010996"/>
    </source>
</evidence>
<feature type="binding site" evidence="3">
    <location>
        <position position="95"/>
    </location>
    <ligand>
        <name>Cu cation</name>
        <dbReference type="ChEBI" id="CHEBI:23378"/>
    </ligand>
</feature>
<dbReference type="Proteomes" id="UP000219072">
    <property type="component" value="Unassembled WGS sequence"/>
</dbReference>
<sequence>MRTRTSIRSGLLGAAVVLALTGCGGGDSSSDGEDNPPAEVSETRAEDEGTVLDTPFEKPELVLTDTEGQPYDLVAETAGKPTLLYFGYTNCPDICPLTMGNIAVAASGLTPEQREELRVVFVTSDPERDTPESLGPWLDSLDPEFIGLTGDFDQIQTAARSVGVAIEPSFEEEDGSIVSTHGTQVVAFLPDDDLGHVLYMEGVTAETFERDLPKLIEGELP</sequence>
<evidence type="ECO:0000256" key="2">
    <source>
        <dbReference type="ARBA" id="ARBA00023008"/>
    </source>
</evidence>
<feature type="region of interest" description="Disordered" evidence="5">
    <location>
        <begin position="25"/>
        <end position="55"/>
    </location>
</feature>
<evidence type="ECO:0000259" key="6">
    <source>
        <dbReference type="PROSITE" id="PS51352"/>
    </source>
</evidence>
<evidence type="ECO:0000256" key="5">
    <source>
        <dbReference type="SAM" id="MobiDB-lite"/>
    </source>
</evidence>
<accession>A0A286DYE0</accession>
<keyword evidence="2 3" id="KW-0186">Copper</keyword>
<evidence type="ECO:0000256" key="3">
    <source>
        <dbReference type="PIRSR" id="PIRSR603782-1"/>
    </source>
</evidence>
<gene>
    <name evidence="7" type="ORF">SAMN06297387_11253</name>
</gene>
<evidence type="ECO:0000313" key="7">
    <source>
        <dbReference type="EMBL" id="SOD63697.1"/>
    </source>
</evidence>
<dbReference type="InterPro" id="IPR036249">
    <property type="entry name" value="Thioredoxin-like_sf"/>
</dbReference>
<proteinExistence type="inferred from homology"/>
<reference evidence="7 8" key="1">
    <citation type="submission" date="2017-09" db="EMBL/GenBank/DDBJ databases">
        <authorList>
            <person name="Ehlers B."/>
            <person name="Leendertz F.H."/>
        </authorList>
    </citation>
    <scope>NUCLEOTIDE SEQUENCE [LARGE SCALE GENOMIC DNA]</scope>
    <source>
        <strain evidence="7 8">CGMCC 4.7095</strain>
    </source>
</reference>
<comment type="similarity">
    <text evidence="1">Belongs to the SCO1/2 family.</text>
</comment>
<dbReference type="EMBL" id="OCNE01000012">
    <property type="protein sequence ID" value="SOD63697.1"/>
    <property type="molecule type" value="Genomic_DNA"/>
</dbReference>
<dbReference type="OrthoDB" id="9790194at2"/>
<dbReference type="InterPro" id="IPR013766">
    <property type="entry name" value="Thioredoxin_domain"/>
</dbReference>
<protein>
    <submittedName>
        <fullName evidence="7">Protein SCO1/2</fullName>
    </submittedName>
</protein>
<dbReference type="Gene3D" id="3.40.30.10">
    <property type="entry name" value="Glutaredoxin"/>
    <property type="match status" value="1"/>
</dbReference>
<dbReference type="SUPFAM" id="SSF52833">
    <property type="entry name" value="Thioredoxin-like"/>
    <property type="match status" value="1"/>
</dbReference>
<name>A0A286DYE0_9ACTN</name>
<feature type="binding site" evidence="3">
    <location>
        <position position="91"/>
    </location>
    <ligand>
        <name>Cu cation</name>
        <dbReference type="ChEBI" id="CHEBI:23378"/>
    </ligand>
</feature>
<dbReference type="InterPro" id="IPR003782">
    <property type="entry name" value="SCO1/SenC"/>
</dbReference>
<evidence type="ECO:0000313" key="8">
    <source>
        <dbReference type="Proteomes" id="UP000219072"/>
    </source>
</evidence>
<dbReference type="PROSITE" id="PS51257">
    <property type="entry name" value="PROKAR_LIPOPROTEIN"/>
    <property type="match status" value="1"/>
</dbReference>
<feature type="binding site" evidence="3">
    <location>
        <position position="181"/>
    </location>
    <ligand>
        <name>Cu cation</name>
        <dbReference type="ChEBI" id="CHEBI:23378"/>
    </ligand>
</feature>
<dbReference type="PANTHER" id="PTHR12151:SF25">
    <property type="entry name" value="LINALOOL DEHYDRATASE_ISOMERASE DOMAIN-CONTAINING PROTEIN"/>
    <property type="match status" value="1"/>
</dbReference>
<dbReference type="GO" id="GO:0046872">
    <property type="term" value="F:metal ion binding"/>
    <property type="evidence" value="ECO:0007669"/>
    <property type="project" value="UniProtKB-KW"/>
</dbReference>
<organism evidence="7 8">
    <name type="scientific">Streptomyces zhaozhouensis</name>
    <dbReference type="NCBI Taxonomy" id="1300267"/>
    <lineage>
        <taxon>Bacteria</taxon>
        <taxon>Bacillati</taxon>
        <taxon>Actinomycetota</taxon>
        <taxon>Actinomycetes</taxon>
        <taxon>Kitasatosporales</taxon>
        <taxon>Streptomycetaceae</taxon>
        <taxon>Streptomyces</taxon>
    </lineage>
</organism>